<name>A0A7C9EG13_OPUST</name>
<accession>A0A7C9EG13</accession>
<reference evidence="2" key="2">
    <citation type="submission" date="2020-07" db="EMBL/GenBank/DDBJ databases">
        <authorList>
            <person name="Vera ALvarez R."/>
            <person name="Arias-Moreno D.M."/>
            <person name="Jimenez-Jacinto V."/>
            <person name="Jimenez-Bremont J.F."/>
            <person name="Swaminathan K."/>
            <person name="Moose S.P."/>
            <person name="Guerrero-Gonzalez M.L."/>
            <person name="Marino-Ramirez L."/>
            <person name="Landsman D."/>
            <person name="Rodriguez-Kessler M."/>
            <person name="Delgado-Sanchez P."/>
        </authorList>
    </citation>
    <scope>NUCLEOTIDE SEQUENCE</scope>
    <source>
        <tissue evidence="2">Cladode</tissue>
    </source>
</reference>
<dbReference type="AlphaFoldDB" id="A0A7C9EG13"/>
<evidence type="ECO:0000256" key="1">
    <source>
        <dbReference type="SAM" id="MobiDB-lite"/>
    </source>
</evidence>
<reference evidence="2" key="1">
    <citation type="journal article" date="2013" name="J. Plant Res.">
        <title>Effect of fungi and light on seed germination of three Opuntia species from semiarid lands of central Mexico.</title>
        <authorList>
            <person name="Delgado-Sanchez P."/>
            <person name="Jimenez-Bremont J.F."/>
            <person name="Guerrero-Gonzalez Mde L."/>
            <person name="Flores J."/>
        </authorList>
    </citation>
    <scope>NUCLEOTIDE SEQUENCE</scope>
    <source>
        <tissue evidence="2">Cladode</tissue>
    </source>
</reference>
<sequence length="126" mass="13797">MHTTDCNFLVILNSVPLVSQEMPINWSGLRNIFISDALIGFANYNVRGELTAYNWNIGRKVHPYHSQHAASSSSSLSLAIINNSEKLRNPNPNPVLPTLSSSKPGNGRRRPGGSAIYYTSNLASLD</sequence>
<organism evidence="2">
    <name type="scientific">Opuntia streptacantha</name>
    <name type="common">Prickly pear cactus</name>
    <name type="synonym">Opuntia cardona</name>
    <dbReference type="NCBI Taxonomy" id="393608"/>
    <lineage>
        <taxon>Eukaryota</taxon>
        <taxon>Viridiplantae</taxon>
        <taxon>Streptophyta</taxon>
        <taxon>Embryophyta</taxon>
        <taxon>Tracheophyta</taxon>
        <taxon>Spermatophyta</taxon>
        <taxon>Magnoliopsida</taxon>
        <taxon>eudicotyledons</taxon>
        <taxon>Gunneridae</taxon>
        <taxon>Pentapetalae</taxon>
        <taxon>Caryophyllales</taxon>
        <taxon>Cactineae</taxon>
        <taxon>Cactaceae</taxon>
        <taxon>Opuntioideae</taxon>
        <taxon>Opuntia</taxon>
    </lineage>
</organism>
<dbReference type="EMBL" id="GISG01225786">
    <property type="protein sequence ID" value="MBA4664967.1"/>
    <property type="molecule type" value="Transcribed_RNA"/>
</dbReference>
<proteinExistence type="predicted"/>
<feature type="region of interest" description="Disordered" evidence="1">
    <location>
        <begin position="85"/>
        <end position="113"/>
    </location>
</feature>
<protein>
    <submittedName>
        <fullName evidence="2">Uncharacterized protein</fullName>
    </submittedName>
</protein>
<evidence type="ECO:0000313" key="2">
    <source>
        <dbReference type="EMBL" id="MBA4664967.1"/>
    </source>
</evidence>